<feature type="compositionally biased region" description="Low complexity" evidence="13">
    <location>
        <begin position="37"/>
        <end position="50"/>
    </location>
</feature>
<evidence type="ECO:0000313" key="18">
    <source>
        <dbReference type="Proteomes" id="UP001620397"/>
    </source>
</evidence>
<protein>
    <submittedName>
        <fullName evidence="17">TonB-dependent receptor</fullName>
    </submittedName>
</protein>
<gene>
    <name evidence="17" type="ORF">ISP14_06880</name>
</gene>
<dbReference type="Gene3D" id="2.40.170.20">
    <property type="entry name" value="TonB-dependent receptor, beta-barrel domain"/>
    <property type="match status" value="1"/>
</dbReference>
<dbReference type="Pfam" id="PF00593">
    <property type="entry name" value="TonB_dep_Rec_b-barrel"/>
    <property type="match status" value="1"/>
</dbReference>
<dbReference type="SUPFAM" id="SSF56935">
    <property type="entry name" value="Porins"/>
    <property type="match status" value="1"/>
</dbReference>
<keyword evidence="7" id="KW-0408">Iron</keyword>
<evidence type="ECO:0000256" key="8">
    <source>
        <dbReference type="ARBA" id="ARBA00023065"/>
    </source>
</evidence>
<feature type="domain" description="TonB-dependent receptor plug" evidence="16">
    <location>
        <begin position="81"/>
        <end position="187"/>
    </location>
</feature>
<evidence type="ECO:0000256" key="3">
    <source>
        <dbReference type="ARBA" id="ARBA00022452"/>
    </source>
</evidence>
<dbReference type="InterPro" id="IPR036942">
    <property type="entry name" value="Beta-barrel_TonB_sf"/>
</dbReference>
<dbReference type="InterPro" id="IPR039426">
    <property type="entry name" value="TonB-dep_rcpt-like"/>
</dbReference>
<comment type="similarity">
    <text evidence="12">Belongs to the TonB-dependent receptor family.</text>
</comment>
<evidence type="ECO:0000256" key="4">
    <source>
        <dbReference type="ARBA" id="ARBA00022496"/>
    </source>
</evidence>
<keyword evidence="10 12" id="KW-0472">Membrane</keyword>
<dbReference type="EMBL" id="JADIKL010000003">
    <property type="protein sequence ID" value="MFK2930511.1"/>
    <property type="molecule type" value="Genomic_DNA"/>
</dbReference>
<sequence>MKNHKRINRKALAVAIGAMLLSGAVMAQDAPTQAAPAQAAPAQAAPAAGKAKQKKPDAQSAQTLDQVVVTGTPTVGGIRRIDASYSITTATSDQIKELNPVSTADLLKLSPGVYPESSGGETGANIEVAGFPSDSGAPFVTLQMNGSPLFPKWDYFTDAMFRLDDTIDRVEAVQGGTSVLYGNGQPGLIANFILKEGSSTPGGDVGVTYGSEGMVRLDGFYGFPIGGADSGWYGSVGGFWRKSDGVRDPQFPSDKGGQLSATLSHDLEHGSLVFYTRVLKDKNQWVTDTPIYNPSAGHFSPYPGFSPLTGTFGSNADRYQFLQTTPCFTNGCSPGGLNIDMANGQGGDMHVFGANLDLDFDNGWSISDKAIFVGGNMDTTAFYSTGANPDTLANVIAGTASSLGLPAGLTATATYANNGQPADMNQSVSVQNPEYIHKRIHSLSNEFRVSKQLFDGNTLTLGNYTAVYGEQHSENDGLNMLLQAKNNPNPIAVSLSDGTNTYQLTDKQGLFWGAGPQSWMAFNERWHATTTAFYLADEWKVGKWRFDGGVRWQHDNIGGNFQNTASGDLDANPYTVYNNNAEYLIDSWTHYGHNRGAASWTLGANYALAGNMSVYGRVNNGAFLPSFDDIVNLGTPPTEHIHNYEMGFKYQAPWIYADIGVYHRQFIGVPYSIQLSTGQVNLVYGSVTNGVNTQVMVKPFEHFSVALSGNYMHGHYNRYAGCVPYQAQDGSFQCSSIDGMTVDRQPETQYRVTPAYEFPTSWGSMKFWVTYEHIGNRFSDQLQQQPMGSYYDLSFGAIANVGQHWMLTLRGTNMTNQIGITEGNARLFGFASGGGVILARSIQGREVNFQAKYKF</sequence>
<comment type="caution">
    <text evidence="17">The sequence shown here is derived from an EMBL/GenBank/DDBJ whole genome shotgun (WGS) entry which is preliminary data.</text>
</comment>
<keyword evidence="8" id="KW-0406">Ion transport</keyword>
<dbReference type="Gene3D" id="2.170.130.10">
    <property type="entry name" value="TonB-dependent receptor, plug domain"/>
    <property type="match status" value="1"/>
</dbReference>
<feature type="region of interest" description="Disordered" evidence="13">
    <location>
        <begin position="37"/>
        <end position="65"/>
    </location>
</feature>
<name>A0ABW8KGF5_9GAMM</name>
<feature type="signal peptide" evidence="14">
    <location>
        <begin position="1"/>
        <end position="27"/>
    </location>
</feature>
<evidence type="ECO:0000256" key="9">
    <source>
        <dbReference type="ARBA" id="ARBA00023077"/>
    </source>
</evidence>
<dbReference type="InterPro" id="IPR012910">
    <property type="entry name" value="Plug_dom"/>
</dbReference>
<keyword evidence="17" id="KW-0675">Receptor</keyword>
<keyword evidence="3" id="KW-1134">Transmembrane beta strand</keyword>
<proteinExistence type="inferred from homology"/>
<dbReference type="PANTHER" id="PTHR32552:SF89">
    <property type="entry name" value="CATECHOLATE SIDEROPHORE RECEPTOR FIU"/>
    <property type="match status" value="1"/>
</dbReference>
<organism evidence="17 18">
    <name type="scientific">Dyella agri</name>
    <dbReference type="NCBI Taxonomy" id="1926869"/>
    <lineage>
        <taxon>Bacteria</taxon>
        <taxon>Pseudomonadati</taxon>
        <taxon>Pseudomonadota</taxon>
        <taxon>Gammaproteobacteria</taxon>
        <taxon>Lysobacterales</taxon>
        <taxon>Rhodanobacteraceae</taxon>
        <taxon>Dyella</taxon>
    </lineage>
</organism>
<keyword evidence="5" id="KW-0812">Transmembrane</keyword>
<dbReference type="InterPro" id="IPR037066">
    <property type="entry name" value="Plug_dom_sf"/>
</dbReference>
<evidence type="ECO:0000259" key="16">
    <source>
        <dbReference type="Pfam" id="PF07715"/>
    </source>
</evidence>
<keyword evidence="6 14" id="KW-0732">Signal</keyword>
<evidence type="ECO:0000259" key="15">
    <source>
        <dbReference type="Pfam" id="PF00593"/>
    </source>
</evidence>
<feature type="domain" description="TonB-dependent receptor-like beta-barrel" evidence="15">
    <location>
        <begin position="348"/>
        <end position="813"/>
    </location>
</feature>
<keyword evidence="18" id="KW-1185">Reference proteome</keyword>
<dbReference type="InterPro" id="IPR000531">
    <property type="entry name" value="Beta-barrel_TonB"/>
</dbReference>
<evidence type="ECO:0000256" key="7">
    <source>
        <dbReference type="ARBA" id="ARBA00023004"/>
    </source>
</evidence>
<dbReference type="RefSeq" id="WP_404537481.1">
    <property type="nucleotide sequence ID" value="NZ_JADIKL010000003.1"/>
</dbReference>
<feature type="chain" id="PRO_5046599174" evidence="14">
    <location>
        <begin position="28"/>
        <end position="855"/>
    </location>
</feature>
<evidence type="ECO:0000256" key="13">
    <source>
        <dbReference type="SAM" id="MobiDB-lite"/>
    </source>
</evidence>
<keyword evidence="9 12" id="KW-0798">TonB box</keyword>
<accession>A0ABW8KGF5</accession>
<evidence type="ECO:0000256" key="10">
    <source>
        <dbReference type="ARBA" id="ARBA00023136"/>
    </source>
</evidence>
<reference evidence="17 18" key="1">
    <citation type="submission" date="2020-10" db="EMBL/GenBank/DDBJ databases">
        <title>Phylogeny of dyella-like bacteria.</title>
        <authorList>
            <person name="Fu J."/>
        </authorList>
    </citation>
    <scope>NUCLEOTIDE SEQUENCE [LARGE SCALE GENOMIC DNA]</scope>
    <source>
        <strain evidence="17 18">DKC-1</strain>
    </source>
</reference>
<keyword evidence="2" id="KW-0813">Transport</keyword>
<dbReference type="Pfam" id="PF07715">
    <property type="entry name" value="Plug"/>
    <property type="match status" value="1"/>
</dbReference>
<evidence type="ECO:0000256" key="6">
    <source>
        <dbReference type="ARBA" id="ARBA00022729"/>
    </source>
</evidence>
<evidence type="ECO:0000256" key="5">
    <source>
        <dbReference type="ARBA" id="ARBA00022692"/>
    </source>
</evidence>
<comment type="subcellular location">
    <subcellularLocation>
        <location evidence="1">Cell outer membrane</location>
        <topology evidence="1">Multi-pass membrane protein</topology>
    </subcellularLocation>
</comment>
<evidence type="ECO:0000256" key="12">
    <source>
        <dbReference type="RuleBase" id="RU003357"/>
    </source>
</evidence>
<evidence type="ECO:0000256" key="1">
    <source>
        <dbReference type="ARBA" id="ARBA00004571"/>
    </source>
</evidence>
<dbReference type="PANTHER" id="PTHR32552">
    <property type="entry name" value="FERRICHROME IRON RECEPTOR-RELATED"/>
    <property type="match status" value="1"/>
</dbReference>
<keyword evidence="4" id="KW-0410">Iron transport</keyword>
<keyword evidence="11" id="KW-0998">Cell outer membrane</keyword>
<evidence type="ECO:0000256" key="2">
    <source>
        <dbReference type="ARBA" id="ARBA00022448"/>
    </source>
</evidence>
<evidence type="ECO:0000313" key="17">
    <source>
        <dbReference type="EMBL" id="MFK2930511.1"/>
    </source>
</evidence>
<dbReference type="Proteomes" id="UP001620397">
    <property type="component" value="Unassembled WGS sequence"/>
</dbReference>
<evidence type="ECO:0000256" key="14">
    <source>
        <dbReference type="SAM" id="SignalP"/>
    </source>
</evidence>
<evidence type="ECO:0000256" key="11">
    <source>
        <dbReference type="ARBA" id="ARBA00023237"/>
    </source>
</evidence>